<sequence>MDMHEFWGVIEAARSAATADKPFADALGDELAGRTKGDILSYQERFDEVHEAVYRWDVWAAAYLIGGGCSDDSFMDFRAGLIALGRDWYEKAAACPDSLARHPAVIDAARALHDEAVFDEDANYAASYAFERLTGDDHAFYEAWDAYKSPLERHGQDADNMGEDFDFDDPEEMRRRLPQLSALYLRDTGH</sequence>
<accession>A0A169P9T1</accession>
<evidence type="ECO:0000313" key="3">
    <source>
        <dbReference type="Proteomes" id="UP000217676"/>
    </source>
</evidence>
<keyword evidence="3" id="KW-1185">Reference proteome</keyword>
<name>A0A169P9T1_STRLU</name>
<protein>
    <recommendedName>
        <fullName evidence="1">DUF4240 domain-containing protein</fullName>
    </recommendedName>
</protein>
<dbReference type="Pfam" id="PF14024">
    <property type="entry name" value="DUF4240"/>
    <property type="match status" value="1"/>
</dbReference>
<dbReference type="Proteomes" id="UP000217676">
    <property type="component" value="Chromosome"/>
</dbReference>
<organism evidence="2 3">
    <name type="scientific">Streptomyces laurentii</name>
    <dbReference type="NCBI Taxonomy" id="39478"/>
    <lineage>
        <taxon>Bacteria</taxon>
        <taxon>Bacillati</taxon>
        <taxon>Actinomycetota</taxon>
        <taxon>Actinomycetes</taxon>
        <taxon>Kitasatosporales</taxon>
        <taxon>Streptomycetaceae</taxon>
        <taxon>Streptomyces</taxon>
    </lineage>
</organism>
<reference evidence="2 3" key="1">
    <citation type="journal article" date="2016" name="Genome Announc.">
        <title>Complete Genome Sequence of Thiostrepton-Producing Streptomyces laurentii ATCC 31255.</title>
        <authorList>
            <person name="Doi K."/>
            <person name="Fujino Y."/>
            <person name="Nagayoshi Y."/>
            <person name="Ohshima T."/>
            <person name="Ogata S."/>
        </authorList>
    </citation>
    <scope>NUCLEOTIDE SEQUENCE [LARGE SCALE GENOMIC DNA]</scope>
    <source>
        <strain evidence="2 3">ATCC 31255</strain>
    </source>
</reference>
<dbReference type="AlphaFoldDB" id="A0A169P9T1"/>
<feature type="domain" description="DUF4240" evidence="1">
    <location>
        <begin position="1"/>
        <end position="132"/>
    </location>
</feature>
<dbReference type="EMBL" id="AP017424">
    <property type="protein sequence ID" value="BAU86998.1"/>
    <property type="molecule type" value="Genomic_DNA"/>
</dbReference>
<dbReference type="InterPro" id="IPR025334">
    <property type="entry name" value="DUF4240"/>
</dbReference>
<proteinExistence type="predicted"/>
<dbReference type="KEGG" id="slau:SLA_6129"/>
<evidence type="ECO:0000259" key="1">
    <source>
        <dbReference type="Pfam" id="PF14024"/>
    </source>
</evidence>
<gene>
    <name evidence="2" type="ORF">SLA_6129</name>
</gene>
<evidence type="ECO:0000313" key="2">
    <source>
        <dbReference type="EMBL" id="BAU86998.1"/>
    </source>
</evidence>